<dbReference type="AlphaFoldDB" id="A0AAE3F5H1"/>
<name>A0AAE3F5H1_9FIRM</name>
<dbReference type="GO" id="GO:0006508">
    <property type="term" value="P:proteolysis"/>
    <property type="evidence" value="ECO:0007669"/>
    <property type="project" value="InterPro"/>
</dbReference>
<dbReference type="RefSeq" id="WP_238033621.1">
    <property type="nucleotide sequence ID" value="NZ_JAKNFS010000029.1"/>
</dbReference>
<reference evidence="1" key="1">
    <citation type="submission" date="2022-01" db="EMBL/GenBank/DDBJ databases">
        <title>Collection of gut derived symbiotic bacterial strains cultured from healthy donors.</title>
        <authorList>
            <person name="Lin H."/>
            <person name="Kohout C."/>
            <person name="Waligurski E."/>
            <person name="Pamer E.G."/>
        </authorList>
    </citation>
    <scope>NUCLEOTIDE SEQUENCE</scope>
    <source>
        <strain evidence="1">DFI.5.49</strain>
    </source>
</reference>
<evidence type="ECO:0008006" key="3">
    <source>
        <dbReference type="Google" id="ProtNLM"/>
    </source>
</evidence>
<dbReference type="InterPro" id="IPR036852">
    <property type="entry name" value="Peptidase_S8/S53_dom_sf"/>
</dbReference>
<accession>A0AAE3F5H1</accession>
<evidence type="ECO:0000313" key="1">
    <source>
        <dbReference type="EMBL" id="MCG4766994.1"/>
    </source>
</evidence>
<dbReference type="SUPFAM" id="SSF52743">
    <property type="entry name" value="Subtilisin-like"/>
    <property type="match status" value="1"/>
</dbReference>
<comment type="caution">
    <text evidence="1">The sequence shown here is derived from an EMBL/GenBank/DDBJ whole genome shotgun (WGS) entry which is preliminary data.</text>
</comment>
<dbReference type="Proteomes" id="UP001199915">
    <property type="component" value="Unassembled WGS sequence"/>
</dbReference>
<organism evidence="1 2">
    <name type="scientific">Fusicatenibacter saccharivorans</name>
    <dbReference type="NCBI Taxonomy" id="1150298"/>
    <lineage>
        <taxon>Bacteria</taxon>
        <taxon>Bacillati</taxon>
        <taxon>Bacillota</taxon>
        <taxon>Clostridia</taxon>
        <taxon>Lachnospirales</taxon>
        <taxon>Lachnospiraceae</taxon>
        <taxon>Fusicatenibacter</taxon>
    </lineage>
</organism>
<dbReference type="GO" id="GO:0004252">
    <property type="term" value="F:serine-type endopeptidase activity"/>
    <property type="evidence" value="ECO:0007669"/>
    <property type="project" value="InterPro"/>
</dbReference>
<protein>
    <recommendedName>
        <fullName evidence="3">Peptidase S8/S53 domain-containing protein</fullName>
    </recommendedName>
</protein>
<gene>
    <name evidence="1" type="ORF">L0N21_15995</name>
</gene>
<sequence>MWKIAIIDIGISKAAVYSLTQINVAVYDMSKQSMQTLDQPLFSISHGSVCTAILVENLKTPNDLIAISIADHKSKISTETVCRALRWCMERHINCVSMSIGTENWSEMPALVDITYDLAKSGCKIFNAFSNCNVESFPAIFPWVVGVKYSQSVQNIRVTKDWLFGYNITVGKFKSTTLDTLKKQDHFFGSPTNSMATPYALSQILINTPNELSVSAQSKMVQNEETILIKLSGSLQKSQDIVSCFMRNGYNSLLISDHLKTCWKSWTIGISNEWELKNVIKKFQSVSILFLNLNIRFYDLITVDMEVDIDGKTFESIFRKILNTFI</sequence>
<dbReference type="EMBL" id="JAKNFS010000029">
    <property type="protein sequence ID" value="MCG4766994.1"/>
    <property type="molecule type" value="Genomic_DNA"/>
</dbReference>
<dbReference type="Gene3D" id="3.40.50.200">
    <property type="entry name" value="Peptidase S8/S53 domain"/>
    <property type="match status" value="1"/>
</dbReference>
<proteinExistence type="predicted"/>
<evidence type="ECO:0000313" key="2">
    <source>
        <dbReference type="Proteomes" id="UP001199915"/>
    </source>
</evidence>